<evidence type="ECO:0000259" key="1">
    <source>
        <dbReference type="Pfam" id="PF13408"/>
    </source>
</evidence>
<evidence type="ECO:0000313" key="2">
    <source>
        <dbReference type="EMBL" id="MFD0288155.1"/>
    </source>
</evidence>
<name>A0ABW2VXE4_9ACTN</name>
<keyword evidence="3" id="KW-1185">Reference proteome</keyword>
<dbReference type="Proteomes" id="UP001596957">
    <property type="component" value="Unassembled WGS sequence"/>
</dbReference>
<evidence type="ECO:0000313" key="3">
    <source>
        <dbReference type="Proteomes" id="UP001596957"/>
    </source>
</evidence>
<dbReference type="InterPro" id="IPR025827">
    <property type="entry name" value="Zn_ribbon_recom_dom"/>
</dbReference>
<gene>
    <name evidence="2" type="ORF">ACFQZP_42415</name>
</gene>
<proteinExistence type="predicted"/>
<accession>A0ABW2VXE4</accession>
<dbReference type="RefSeq" id="WP_381263977.1">
    <property type="nucleotide sequence ID" value="NZ_JBHTBI010000088.1"/>
</dbReference>
<organism evidence="2 3">
    <name type="scientific">Streptomyces lutosisoli</name>
    <dbReference type="NCBI Taxonomy" id="2665721"/>
    <lineage>
        <taxon>Bacteria</taxon>
        <taxon>Bacillati</taxon>
        <taxon>Actinomycetota</taxon>
        <taxon>Actinomycetes</taxon>
        <taxon>Kitasatosporales</taxon>
        <taxon>Streptomycetaceae</taxon>
        <taxon>Streptomyces</taxon>
    </lineage>
</organism>
<protein>
    <submittedName>
        <fullName evidence="2">Zinc ribbon domain-containing protein</fullName>
    </submittedName>
</protein>
<dbReference type="EMBL" id="JBHTEC010000007">
    <property type="protein sequence ID" value="MFD0288155.1"/>
    <property type="molecule type" value="Genomic_DNA"/>
</dbReference>
<reference evidence="3" key="1">
    <citation type="journal article" date="2019" name="Int. J. Syst. Evol. Microbiol.">
        <title>The Global Catalogue of Microorganisms (GCM) 10K type strain sequencing project: providing services to taxonomists for standard genome sequencing and annotation.</title>
        <authorList>
            <consortium name="The Broad Institute Genomics Platform"/>
            <consortium name="The Broad Institute Genome Sequencing Center for Infectious Disease"/>
            <person name="Wu L."/>
            <person name="Ma J."/>
        </authorList>
    </citation>
    <scope>NUCLEOTIDE SEQUENCE [LARGE SCALE GENOMIC DNA]</scope>
    <source>
        <strain evidence="3">CGMCC 4.7198</strain>
    </source>
</reference>
<feature type="domain" description="Recombinase zinc beta ribbon" evidence="1">
    <location>
        <begin position="26"/>
        <end position="60"/>
    </location>
</feature>
<sequence>MVSETDFVAVQHLHADRPTAPDRTYLLAGLLHCALCERRMDSHGAHRPAYRCRHGHTSATPSAVERLRTMALTLTFDATARTLTTDTPRRERITIG</sequence>
<comment type="caution">
    <text evidence="2">The sequence shown here is derived from an EMBL/GenBank/DDBJ whole genome shotgun (WGS) entry which is preliminary data.</text>
</comment>
<dbReference type="Pfam" id="PF13408">
    <property type="entry name" value="Zn_ribbon_recom"/>
    <property type="match status" value="1"/>
</dbReference>